<organism evidence="2 3">
    <name type="scientific">Candida theae</name>
    <dbReference type="NCBI Taxonomy" id="1198502"/>
    <lineage>
        <taxon>Eukaryota</taxon>
        <taxon>Fungi</taxon>
        <taxon>Dikarya</taxon>
        <taxon>Ascomycota</taxon>
        <taxon>Saccharomycotina</taxon>
        <taxon>Pichiomycetes</taxon>
        <taxon>Debaryomycetaceae</taxon>
        <taxon>Candida/Lodderomyces clade</taxon>
        <taxon>Candida</taxon>
    </lineage>
</organism>
<proteinExistence type="predicted"/>
<evidence type="ECO:0000256" key="1">
    <source>
        <dbReference type="SAM" id="MobiDB-lite"/>
    </source>
</evidence>
<evidence type="ECO:0000313" key="2">
    <source>
        <dbReference type="EMBL" id="KAI5968433.1"/>
    </source>
</evidence>
<name>A0AAD5G181_9ASCO</name>
<feature type="region of interest" description="Disordered" evidence="1">
    <location>
        <begin position="45"/>
        <end position="119"/>
    </location>
</feature>
<reference evidence="2 3" key="1">
    <citation type="journal article" date="2022" name="DNA Res.">
        <title>Genome analysis of five recently described species of the CUG-Ser clade uncovers Candida theae as a new hybrid lineage with pathogenic potential in the Candida parapsilosis species complex.</title>
        <authorList>
            <person name="Mixao V."/>
            <person name="Del Olmo V."/>
            <person name="Hegedusova E."/>
            <person name="Saus E."/>
            <person name="Pryszcz L."/>
            <person name="Cillingova A."/>
            <person name="Nosek J."/>
            <person name="Gabaldon T."/>
        </authorList>
    </citation>
    <scope>NUCLEOTIDE SEQUENCE [LARGE SCALE GENOMIC DNA]</scope>
    <source>
        <strain evidence="2 3">CBS 12239</strain>
    </source>
</reference>
<comment type="caution">
    <text evidence="2">The sequence shown here is derived from an EMBL/GenBank/DDBJ whole genome shotgun (WGS) entry which is preliminary data.</text>
</comment>
<protein>
    <submittedName>
        <fullName evidence="2">Uncharacterized protein</fullName>
    </submittedName>
</protein>
<sequence length="311" mass="35202">MYSENQNQNQLQQQPIRNSIHDSIPHSLRHQTTTSATATAITPHPIMHPQKSATPSPKATASANSSLPRLQTSGFSNYTHERRHPESASTTTPSSSTRLHPSSSTLSSTAQSSPSRTSPILNSDNKICQWYCCSCGQSYGSVLYKDDSNKKDGFTEHPQMANNHRTEASPTASTRNYIFDSLKYYSQVVYRDHKHALSNSPTLMKADNYFEYKERQSNGEYNHYAHHTREHAQQHAQEHSLESDVIDTPESPRLNPHTPLISPLHLDLNSSSHSLIEYQDRAILSIPSRFTCHRCNHMMCPYCLKLRLKDI</sequence>
<dbReference type="Proteomes" id="UP001204833">
    <property type="component" value="Unassembled WGS sequence"/>
</dbReference>
<dbReference type="GeneID" id="76148187"/>
<dbReference type="RefSeq" id="XP_051611312.1">
    <property type="nucleotide sequence ID" value="XM_051750457.1"/>
</dbReference>
<dbReference type="EMBL" id="JAIHNG010000013">
    <property type="protein sequence ID" value="KAI5968433.1"/>
    <property type="molecule type" value="Genomic_DNA"/>
</dbReference>
<feature type="compositionally biased region" description="Low complexity" evidence="1">
    <location>
        <begin position="87"/>
        <end position="119"/>
    </location>
</feature>
<accession>A0AAD5G181</accession>
<evidence type="ECO:0000313" key="3">
    <source>
        <dbReference type="Proteomes" id="UP001204833"/>
    </source>
</evidence>
<dbReference type="AlphaFoldDB" id="A0AAD5G181"/>
<keyword evidence="3" id="KW-1185">Reference proteome</keyword>
<feature type="compositionally biased region" description="Low complexity" evidence="1">
    <location>
        <begin position="51"/>
        <end position="66"/>
    </location>
</feature>
<gene>
    <name evidence="2" type="ORF">KGF57_000127</name>
</gene>
<feature type="compositionally biased region" description="Polar residues" evidence="1">
    <location>
        <begin position="67"/>
        <end position="78"/>
    </location>
</feature>